<dbReference type="EMBL" id="CADCTV010001076">
    <property type="protein sequence ID" value="CAA9377557.1"/>
    <property type="molecule type" value="Genomic_DNA"/>
</dbReference>
<reference evidence="2" key="1">
    <citation type="submission" date="2020-02" db="EMBL/GenBank/DDBJ databases">
        <authorList>
            <person name="Meier V. D."/>
        </authorList>
    </citation>
    <scope>NUCLEOTIDE SEQUENCE</scope>
    <source>
        <strain evidence="2">AVDCRST_MAG89</strain>
    </source>
</reference>
<name>A0A6J4N844_9BACT</name>
<feature type="chain" id="PRO_5026812157" evidence="1">
    <location>
        <begin position="23"/>
        <end position="47"/>
    </location>
</feature>
<feature type="signal peptide" evidence="1">
    <location>
        <begin position="1"/>
        <end position="22"/>
    </location>
</feature>
<keyword evidence="1" id="KW-0732">Signal</keyword>
<accession>A0A6J4N844</accession>
<sequence length="47" mass="5072">MTRKTLAATLLMALPLSSLLVACGQGEDTSERAVLERRALERDLSLA</sequence>
<gene>
    <name evidence="2" type="ORF">AVDCRST_MAG89-5125</name>
</gene>
<dbReference type="AlphaFoldDB" id="A0A6J4N844"/>
<dbReference type="PROSITE" id="PS51257">
    <property type="entry name" value="PROKAR_LIPOPROTEIN"/>
    <property type="match status" value="1"/>
</dbReference>
<feature type="non-terminal residue" evidence="2">
    <location>
        <position position="47"/>
    </location>
</feature>
<evidence type="ECO:0000256" key="1">
    <source>
        <dbReference type="SAM" id="SignalP"/>
    </source>
</evidence>
<organism evidence="2">
    <name type="scientific">uncultured Gemmatimonadota bacterium</name>
    <dbReference type="NCBI Taxonomy" id="203437"/>
    <lineage>
        <taxon>Bacteria</taxon>
        <taxon>Pseudomonadati</taxon>
        <taxon>Gemmatimonadota</taxon>
        <taxon>environmental samples</taxon>
    </lineage>
</organism>
<proteinExistence type="predicted"/>
<evidence type="ECO:0000313" key="2">
    <source>
        <dbReference type="EMBL" id="CAA9377557.1"/>
    </source>
</evidence>
<protein>
    <submittedName>
        <fullName evidence="2">Uncharacterized protein</fullName>
    </submittedName>
</protein>